<gene>
    <name evidence="5" type="ORF">PQJ61_17840</name>
</gene>
<sequence>MAENSKLLKGIITQAEIEAAKIISKAESTAEEKFKALDSSLKRIRYETDLKLSEKLAELKKRAESTADSELRRQNLHMREKAHEDIISCFNEKIASLTGTEKYKSFLVKLIAEGAIAVNDDSPVVRCSFREELHEDSLRAAEKLVESETGRHITLSLADKQPLNGQGVVVESANGRIAYNNQITSRLRRFDNDIKMIVINALAKEQQE</sequence>
<evidence type="ECO:0000256" key="1">
    <source>
        <dbReference type="ARBA" id="ARBA00005901"/>
    </source>
</evidence>
<dbReference type="EMBL" id="JAQQAL010000052">
    <property type="protein sequence ID" value="MDC7228629.1"/>
    <property type="molecule type" value="Genomic_DNA"/>
</dbReference>
<comment type="caution">
    <text evidence="5">The sequence shown here is derived from an EMBL/GenBank/DDBJ whole genome shotgun (WGS) entry which is preliminary data.</text>
</comment>
<dbReference type="InterPro" id="IPR038495">
    <property type="entry name" value="ATPase_E_C"/>
</dbReference>
<dbReference type="AlphaFoldDB" id="A0AAJ1IFZ6"/>
<dbReference type="GO" id="GO:0033178">
    <property type="term" value="C:proton-transporting two-sector ATPase complex, catalytic domain"/>
    <property type="evidence" value="ECO:0007669"/>
    <property type="project" value="InterPro"/>
</dbReference>
<evidence type="ECO:0000256" key="4">
    <source>
        <dbReference type="ARBA" id="ARBA00023065"/>
    </source>
</evidence>
<dbReference type="Gene3D" id="3.30.2320.30">
    <property type="entry name" value="ATP synthase, E subunit, C-terminal"/>
    <property type="match status" value="1"/>
</dbReference>
<comment type="similarity">
    <text evidence="1">Belongs to the V-ATPase E subunit family.</text>
</comment>
<organism evidence="5 6">
    <name type="scientific">Candidatus Thalassospirochaeta sargassi</name>
    <dbReference type="NCBI Taxonomy" id="3119039"/>
    <lineage>
        <taxon>Bacteria</taxon>
        <taxon>Pseudomonadati</taxon>
        <taxon>Spirochaetota</taxon>
        <taxon>Spirochaetia</taxon>
        <taxon>Spirochaetales</taxon>
        <taxon>Spirochaetaceae</taxon>
        <taxon>Candidatus Thalassospirochaeta</taxon>
    </lineage>
</organism>
<keyword evidence="3" id="KW-0813">Transport</keyword>
<evidence type="ECO:0000256" key="2">
    <source>
        <dbReference type="ARBA" id="ARBA00020756"/>
    </source>
</evidence>
<dbReference type="SUPFAM" id="SSF160527">
    <property type="entry name" value="V-type ATPase subunit E-like"/>
    <property type="match status" value="1"/>
</dbReference>
<dbReference type="Proteomes" id="UP001221217">
    <property type="component" value="Unassembled WGS sequence"/>
</dbReference>
<dbReference type="GO" id="GO:0046961">
    <property type="term" value="F:proton-transporting ATPase activity, rotational mechanism"/>
    <property type="evidence" value="ECO:0007669"/>
    <property type="project" value="InterPro"/>
</dbReference>
<accession>A0AAJ1IFZ6</accession>
<protein>
    <recommendedName>
        <fullName evidence="2">V-type ATP synthase subunit E</fullName>
    </recommendedName>
</protein>
<evidence type="ECO:0000256" key="3">
    <source>
        <dbReference type="ARBA" id="ARBA00022448"/>
    </source>
</evidence>
<name>A0AAJ1IFZ6_9SPIO</name>
<dbReference type="Pfam" id="PF01991">
    <property type="entry name" value="vATP-synt_E"/>
    <property type="match status" value="1"/>
</dbReference>
<proteinExistence type="inferred from homology"/>
<reference evidence="5 6" key="1">
    <citation type="submission" date="2022-12" db="EMBL/GenBank/DDBJ databases">
        <title>Metagenome assembled genome from gulf of manar.</title>
        <authorList>
            <person name="Kohli P."/>
            <person name="Pk S."/>
            <person name="Venkata Ramana C."/>
            <person name="Sasikala C."/>
        </authorList>
    </citation>
    <scope>NUCLEOTIDE SEQUENCE [LARGE SCALE GENOMIC DNA]</scope>
    <source>
        <strain evidence="5">JB008</strain>
    </source>
</reference>
<evidence type="ECO:0000313" key="5">
    <source>
        <dbReference type="EMBL" id="MDC7228629.1"/>
    </source>
</evidence>
<evidence type="ECO:0000313" key="6">
    <source>
        <dbReference type="Proteomes" id="UP001221217"/>
    </source>
</evidence>
<keyword evidence="4" id="KW-0406">Ion transport</keyword>
<dbReference type="InterPro" id="IPR002842">
    <property type="entry name" value="ATPase_V1_Esu"/>
</dbReference>